<keyword evidence="3" id="KW-0274">FAD</keyword>
<evidence type="ECO:0000259" key="6">
    <source>
        <dbReference type="Pfam" id="PF14759"/>
    </source>
</evidence>
<dbReference type="GO" id="GO:0005737">
    <property type="term" value="C:cytoplasm"/>
    <property type="evidence" value="ECO:0007669"/>
    <property type="project" value="TreeGrafter"/>
</dbReference>
<sequence>MSQPESSCTLIVGSGHAGCEAAISLRQNGYTGRVVLIGNEVSLPYQRPPLSKGFLAGTVDDQALLIRPADAYEKANIETRLGVQVVSLNAAQKTIELSDGSSLGYSHLILATGSRPRQLAILDSERPLANVHYLRTLAHAQQMREQMLEGKRLVIIGGGYIGLEVAAVALKRGLKVSLIESMDRLLARVTAPDVSSFYQHVHQAEGAKLHLNAQLDRLNLDTTGERVESVQLSDGSVFPADLVLVGIGAIANTELAEQAGLEIDNGIVVDEYTYTSDPFIHAIGDCCSHPSELYGRRLRLESIPNAVEQARTAALAICAKPLPYRSVPWFWSDQYDLKLQTVGLSQGHDQTCLRGSPALRSFVVFYLREGMVIAADCINRQSEFALIKKLVQGRQKPDIPSLVDDSMSLKDILAQMTTPA</sequence>
<dbReference type="PANTHER" id="PTHR43557:SF2">
    <property type="entry name" value="RIESKE DOMAIN-CONTAINING PROTEIN-RELATED"/>
    <property type="match status" value="1"/>
</dbReference>
<dbReference type="PANTHER" id="PTHR43557">
    <property type="entry name" value="APOPTOSIS-INDUCING FACTOR 1"/>
    <property type="match status" value="1"/>
</dbReference>
<comment type="cofactor">
    <cofactor evidence="1">
        <name>FAD</name>
        <dbReference type="ChEBI" id="CHEBI:57692"/>
    </cofactor>
</comment>
<dbReference type="InterPro" id="IPR023753">
    <property type="entry name" value="FAD/NAD-binding_dom"/>
</dbReference>
<dbReference type="PRINTS" id="PR00368">
    <property type="entry name" value="FADPNR"/>
</dbReference>
<name>A0A2Z4RH97_PSEPU</name>
<dbReference type="InterPro" id="IPR016156">
    <property type="entry name" value="FAD/NAD-linked_Rdtase_dimer_sf"/>
</dbReference>
<protein>
    <submittedName>
        <fullName evidence="7">Pyridine nucleotide-disulfide oxidoreductase</fullName>
    </submittedName>
</protein>
<dbReference type="GO" id="GO:0016651">
    <property type="term" value="F:oxidoreductase activity, acting on NAD(P)H"/>
    <property type="evidence" value="ECO:0007669"/>
    <property type="project" value="TreeGrafter"/>
</dbReference>
<dbReference type="Gene3D" id="3.50.50.60">
    <property type="entry name" value="FAD/NAD(P)-binding domain"/>
    <property type="match status" value="2"/>
</dbReference>
<dbReference type="AlphaFoldDB" id="A0A2Z4RH97"/>
<dbReference type="OrthoDB" id="9800167at2"/>
<reference evidence="7 8" key="1">
    <citation type="submission" date="2018-05" db="EMBL/GenBank/DDBJ databases">
        <title>Whole genome sequence of Pseudomonas putida JBC17.</title>
        <authorList>
            <person name="Lee Y.H."/>
            <person name="David K."/>
        </authorList>
    </citation>
    <scope>NUCLEOTIDE SEQUENCE [LARGE SCALE GENOMIC DNA]</scope>
    <source>
        <strain evidence="7 8">JBC17</strain>
    </source>
</reference>
<gene>
    <name evidence="7" type="ORF">DKY63_09465</name>
</gene>
<keyword evidence="2" id="KW-0285">Flavoprotein</keyword>
<dbReference type="RefSeq" id="WP_096511944.1">
    <property type="nucleotide sequence ID" value="NZ_CP029693.1"/>
</dbReference>
<evidence type="ECO:0000256" key="2">
    <source>
        <dbReference type="ARBA" id="ARBA00022630"/>
    </source>
</evidence>
<feature type="domain" description="Reductase C-terminal" evidence="6">
    <location>
        <begin position="329"/>
        <end position="413"/>
    </location>
</feature>
<dbReference type="SUPFAM" id="SSF51905">
    <property type="entry name" value="FAD/NAD(P)-binding domain"/>
    <property type="match status" value="1"/>
</dbReference>
<proteinExistence type="predicted"/>
<evidence type="ECO:0000256" key="4">
    <source>
        <dbReference type="ARBA" id="ARBA00023002"/>
    </source>
</evidence>
<evidence type="ECO:0000256" key="3">
    <source>
        <dbReference type="ARBA" id="ARBA00022827"/>
    </source>
</evidence>
<dbReference type="InterPro" id="IPR036188">
    <property type="entry name" value="FAD/NAD-bd_sf"/>
</dbReference>
<dbReference type="EMBL" id="CP029693">
    <property type="protein sequence ID" value="AWY40115.1"/>
    <property type="molecule type" value="Genomic_DNA"/>
</dbReference>
<evidence type="ECO:0000256" key="1">
    <source>
        <dbReference type="ARBA" id="ARBA00001974"/>
    </source>
</evidence>
<dbReference type="Pfam" id="PF14759">
    <property type="entry name" value="Reductase_C"/>
    <property type="match status" value="1"/>
</dbReference>
<evidence type="ECO:0000313" key="7">
    <source>
        <dbReference type="EMBL" id="AWY40115.1"/>
    </source>
</evidence>
<dbReference type="Pfam" id="PF07992">
    <property type="entry name" value="Pyr_redox_2"/>
    <property type="match status" value="1"/>
</dbReference>
<dbReference type="PRINTS" id="PR00411">
    <property type="entry name" value="PNDRDTASEI"/>
</dbReference>
<dbReference type="Proteomes" id="UP000250299">
    <property type="component" value="Chromosome"/>
</dbReference>
<dbReference type="Gene3D" id="3.30.390.30">
    <property type="match status" value="1"/>
</dbReference>
<feature type="domain" description="FAD/NAD(P)-binding" evidence="5">
    <location>
        <begin position="10"/>
        <end position="310"/>
    </location>
</feature>
<dbReference type="SUPFAM" id="SSF55424">
    <property type="entry name" value="FAD/NAD-linked reductases, dimerisation (C-terminal) domain"/>
    <property type="match status" value="1"/>
</dbReference>
<organism evidence="7 8">
    <name type="scientific">Pseudomonas putida</name>
    <name type="common">Arthrobacter siderocapsulatus</name>
    <dbReference type="NCBI Taxonomy" id="303"/>
    <lineage>
        <taxon>Bacteria</taxon>
        <taxon>Pseudomonadati</taxon>
        <taxon>Pseudomonadota</taxon>
        <taxon>Gammaproteobacteria</taxon>
        <taxon>Pseudomonadales</taxon>
        <taxon>Pseudomonadaceae</taxon>
        <taxon>Pseudomonas</taxon>
    </lineage>
</organism>
<accession>A0A2Z4RH97</accession>
<evidence type="ECO:0000259" key="5">
    <source>
        <dbReference type="Pfam" id="PF07992"/>
    </source>
</evidence>
<dbReference type="InterPro" id="IPR028202">
    <property type="entry name" value="Reductase_C"/>
</dbReference>
<keyword evidence="4" id="KW-0560">Oxidoreductase</keyword>
<evidence type="ECO:0000313" key="8">
    <source>
        <dbReference type="Proteomes" id="UP000250299"/>
    </source>
</evidence>
<dbReference type="InterPro" id="IPR050446">
    <property type="entry name" value="FAD-oxidoreductase/Apoptosis"/>
</dbReference>